<evidence type="ECO:0000313" key="3">
    <source>
        <dbReference type="Proteomes" id="UP000054558"/>
    </source>
</evidence>
<evidence type="ECO:0000256" key="1">
    <source>
        <dbReference type="SAM" id="MobiDB-lite"/>
    </source>
</evidence>
<feature type="region of interest" description="Disordered" evidence="1">
    <location>
        <begin position="1"/>
        <end position="33"/>
    </location>
</feature>
<feature type="compositionally biased region" description="Polar residues" evidence="1">
    <location>
        <begin position="1"/>
        <end position="14"/>
    </location>
</feature>
<accession>A0A1Y1ILE1</accession>
<dbReference type="OMA" id="PHSGYHW"/>
<dbReference type="EMBL" id="DF237530">
    <property type="protein sequence ID" value="GAQ89951.1"/>
    <property type="molecule type" value="Genomic_DNA"/>
</dbReference>
<dbReference type="AlphaFoldDB" id="A0A1Y1ILE1"/>
<organism evidence="2 3">
    <name type="scientific">Klebsormidium nitens</name>
    <name type="common">Green alga</name>
    <name type="synonym">Ulothrix nitens</name>
    <dbReference type="NCBI Taxonomy" id="105231"/>
    <lineage>
        <taxon>Eukaryota</taxon>
        <taxon>Viridiplantae</taxon>
        <taxon>Streptophyta</taxon>
        <taxon>Klebsormidiophyceae</taxon>
        <taxon>Klebsormidiales</taxon>
        <taxon>Klebsormidiaceae</taxon>
        <taxon>Klebsormidium</taxon>
    </lineage>
</organism>
<keyword evidence="3" id="KW-1185">Reference proteome</keyword>
<dbReference type="GO" id="GO:0009976">
    <property type="term" value="F:tocopherol cyclase activity"/>
    <property type="evidence" value="ECO:0007669"/>
    <property type="project" value="InterPro"/>
</dbReference>
<dbReference type="PANTHER" id="PTHR35309">
    <property type="match status" value="1"/>
</dbReference>
<dbReference type="STRING" id="105231.A0A1Y1ILE1"/>
<dbReference type="InterPro" id="IPR025893">
    <property type="entry name" value="Tocopherol_cyclase"/>
</dbReference>
<dbReference type="Pfam" id="PF14249">
    <property type="entry name" value="Tocopherol_cycl"/>
    <property type="match status" value="1"/>
</dbReference>
<dbReference type="Proteomes" id="UP000054558">
    <property type="component" value="Unassembled WGS sequence"/>
</dbReference>
<sequence length="450" mass="50429">MQVTSSPASPQNVTGKGESAGWGNGRLLPTIESTRTPHSGYHFDGSSRRFFEGWYFRVSIPEVRQSFAFMYSIEDPAGRPASLLSLGDKHRFSAAGAQILGPDDEYICQYETDVSRFWASKRDLSLGNTFRATPAYQGREPLDGPTSTADFSARVADGFQITPTFHQGHIRHNNQPPNGLEEWRIVPEVSWDYQIRPIYGWGDTGAPQKATAGWLAALPVFEPHWQVNLAHGLASGWLQWGERRFVFQNAPAYAEKNWGGAFPLRWFWVQCNVFNETDDLAITAGGGRRGLPLLPDVSEEVAMLGVHHQGRHYEFIPWVEDGSVSWEIEPWGRWHMTGKRADYEIEILATTSEAGCVLRAPTVDKGLAPFCRDTFFGQLELTIWERKGKMRGKVIVHATSSMCALEVGGGPWWQTWKKTARYEEPVRSLMDLPLGNVLQAIPPNLQPPGL</sequence>
<evidence type="ECO:0000313" key="2">
    <source>
        <dbReference type="EMBL" id="GAQ89951.1"/>
    </source>
</evidence>
<protein>
    <submittedName>
        <fullName evidence="2">Tocopherol cyclase</fullName>
    </submittedName>
</protein>
<name>A0A1Y1ILE1_KLENI</name>
<gene>
    <name evidence="2" type="ORF">KFL_005810040</name>
</gene>
<dbReference type="OrthoDB" id="38968at2759"/>
<reference evidence="2 3" key="1">
    <citation type="journal article" date="2014" name="Nat. Commun.">
        <title>Klebsormidium flaccidum genome reveals primary factors for plant terrestrial adaptation.</title>
        <authorList>
            <person name="Hori K."/>
            <person name="Maruyama F."/>
            <person name="Fujisawa T."/>
            <person name="Togashi T."/>
            <person name="Yamamoto N."/>
            <person name="Seo M."/>
            <person name="Sato S."/>
            <person name="Yamada T."/>
            <person name="Mori H."/>
            <person name="Tajima N."/>
            <person name="Moriyama T."/>
            <person name="Ikeuchi M."/>
            <person name="Watanabe M."/>
            <person name="Wada H."/>
            <person name="Kobayashi K."/>
            <person name="Saito M."/>
            <person name="Masuda T."/>
            <person name="Sasaki-Sekimoto Y."/>
            <person name="Mashiguchi K."/>
            <person name="Awai K."/>
            <person name="Shimojima M."/>
            <person name="Masuda S."/>
            <person name="Iwai M."/>
            <person name="Nobusawa T."/>
            <person name="Narise T."/>
            <person name="Kondo S."/>
            <person name="Saito H."/>
            <person name="Sato R."/>
            <person name="Murakawa M."/>
            <person name="Ihara Y."/>
            <person name="Oshima-Yamada Y."/>
            <person name="Ohtaka K."/>
            <person name="Satoh M."/>
            <person name="Sonobe K."/>
            <person name="Ishii M."/>
            <person name="Ohtani R."/>
            <person name="Kanamori-Sato M."/>
            <person name="Honoki R."/>
            <person name="Miyazaki D."/>
            <person name="Mochizuki H."/>
            <person name="Umetsu J."/>
            <person name="Higashi K."/>
            <person name="Shibata D."/>
            <person name="Kamiya Y."/>
            <person name="Sato N."/>
            <person name="Nakamura Y."/>
            <person name="Tabata S."/>
            <person name="Ida S."/>
            <person name="Kurokawa K."/>
            <person name="Ohta H."/>
        </authorList>
    </citation>
    <scope>NUCLEOTIDE SEQUENCE [LARGE SCALE GENOMIC DNA]</scope>
    <source>
        <strain evidence="2 3">NIES-2285</strain>
    </source>
</reference>
<dbReference type="PANTHER" id="PTHR35309:SF4">
    <property type="entry name" value="TOCOPHEROL CYCLASE"/>
    <property type="match status" value="1"/>
</dbReference>
<proteinExistence type="predicted"/>